<dbReference type="InParanoid" id="D8M2M4"/>
<protein>
    <recommendedName>
        <fullName evidence="1">Nitroreductase domain-containing protein</fullName>
    </recommendedName>
</protein>
<dbReference type="GO" id="GO:0016491">
    <property type="term" value="F:oxidoreductase activity"/>
    <property type="evidence" value="ECO:0007669"/>
    <property type="project" value="InterPro"/>
</dbReference>
<dbReference type="GeneID" id="24919536"/>
<dbReference type="PANTHER" id="PTHR43543">
    <property type="entry name" value="MALONIC SEMIALDEHYDE REDUCTASE RUTE-RELATED"/>
    <property type="match status" value="1"/>
</dbReference>
<keyword evidence="3" id="KW-1185">Reference proteome</keyword>
<gene>
    <name evidence="2" type="ORF">GSBLH_T00002360001</name>
</gene>
<accession>D8M2M4</accession>
<dbReference type="InterPro" id="IPR000415">
    <property type="entry name" value="Nitroreductase-like"/>
</dbReference>
<sequence>MESEDSFEMMKRLMLERRSVRKYLNKEIPIEELKEVISLAQRAPSSMNTQPFKVIVVHTPEDKAKLGKLSLLNNERIINAASATLIVCCDLDPAHSAHELTELSLAHGVPKEEAEMAERILPVFLKKETFFTRMKEAFTGTGYKGEPNSIEGWAYKNSAFFMQQFVMLAQSKGWGTLYMGGFDAPSIMKAFGIPKTYDVCCLISVGYPDNSEKYHEHARYPPQQVIFENEFGKPMETPIHQVVPDHFWMSAYDCLLDRLYGVVYCRRIGWSGVFGG</sequence>
<organism evidence="2">
    <name type="scientific">Blastocystis hominis</name>
    <dbReference type="NCBI Taxonomy" id="12968"/>
    <lineage>
        <taxon>Eukaryota</taxon>
        <taxon>Sar</taxon>
        <taxon>Stramenopiles</taxon>
        <taxon>Bigyra</taxon>
        <taxon>Opalozoa</taxon>
        <taxon>Opalinata</taxon>
        <taxon>Blastocystidae</taxon>
        <taxon>Blastocystis</taxon>
    </lineage>
</organism>
<proteinExistence type="predicted"/>
<dbReference type="Gene3D" id="3.40.109.10">
    <property type="entry name" value="NADH Oxidase"/>
    <property type="match status" value="1"/>
</dbReference>
<name>D8M2M4_BLAHO</name>
<feature type="domain" description="Nitroreductase" evidence="1">
    <location>
        <begin position="16"/>
        <end position="207"/>
    </location>
</feature>
<dbReference type="Pfam" id="PF00881">
    <property type="entry name" value="Nitroreductase"/>
    <property type="match status" value="1"/>
</dbReference>
<dbReference type="InterPro" id="IPR050461">
    <property type="entry name" value="Nitroreductase_HadB/RutE"/>
</dbReference>
<reference evidence="2" key="1">
    <citation type="submission" date="2010-02" db="EMBL/GenBank/DDBJ databases">
        <title>Sequencing and annotation of the Blastocystis hominis genome.</title>
        <authorList>
            <person name="Wincker P."/>
        </authorList>
    </citation>
    <scope>NUCLEOTIDE SEQUENCE</scope>
    <source>
        <strain evidence="2">Singapore isolate B</strain>
    </source>
</reference>
<dbReference type="AlphaFoldDB" id="D8M2M4"/>
<dbReference type="SUPFAM" id="SSF55469">
    <property type="entry name" value="FMN-dependent nitroreductase-like"/>
    <property type="match status" value="1"/>
</dbReference>
<dbReference type="InterPro" id="IPR029479">
    <property type="entry name" value="Nitroreductase"/>
</dbReference>
<dbReference type="EMBL" id="FN668649">
    <property type="protein sequence ID" value="CBK22313.2"/>
    <property type="molecule type" value="Genomic_DNA"/>
</dbReference>
<evidence type="ECO:0000259" key="1">
    <source>
        <dbReference type="Pfam" id="PF00881"/>
    </source>
</evidence>
<dbReference type="Proteomes" id="UP000008312">
    <property type="component" value="Unassembled WGS sequence"/>
</dbReference>
<evidence type="ECO:0000313" key="2">
    <source>
        <dbReference type="EMBL" id="CBK22313.2"/>
    </source>
</evidence>
<dbReference type="RefSeq" id="XP_012896361.1">
    <property type="nucleotide sequence ID" value="XM_013040907.1"/>
</dbReference>
<evidence type="ECO:0000313" key="3">
    <source>
        <dbReference type="Proteomes" id="UP000008312"/>
    </source>
</evidence>
<dbReference type="PANTHER" id="PTHR43543:SF1">
    <property type="entry name" value="MALONIC SEMIALDEHYDE REDUCTASE RUTE-RELATED"/>
    <property type="match status" value="1"/>
</dbReference>
<dbReference type="OMA" id="AFNLQHT"/>
<dbReference type="OrthoDB" id="41362at2759"/>